<evidence type="ECO:0000313" key="2">
    <source>
        <dbReference type="EMBL" id="CAG5085373.1"/>
    </source>
</evidence>
<sequence>MKKFLICSAGTNDEPEGPPMVPLASARATDTVFRKPLPLGKKATKRRQQERPKSARSFSSVKSFRLTPFAKNYDENREKEEIAAEILDSLLSFIPEELPPVTRPWSASTVRTVVSEMTIPSPVETPRENSEPKSIWQKIAAWPVLGLRKVSPSVWGEVSPRDNLRISPSSVGSTEL</sequence>
<name>A0ABN7RSW3_OIKDI</name>
<evidence type="ECO:0000256" key="1">
    <source>
        <dbReference type="SAM" id="MobiDB-lite"/>
    </source>
</evidence>
<accession>A0ABN7RSW3</accession>
<feature type="region of interest" description="Disordered" evidence="1">
    <location>
        <begin position="7"/>
        <end position="59"/>
    </location>
</feature>
<organism evidence="2 3">
    <name type="scientific">Oikopleura dioica</name>
    <name type="common">Tunicate</name>
    <dbReference type="NCBI Taxonomy" id="34765"/>
    <lineage>
        <taxon>Eukaryota</taxon>
        <taxon>Metazoa</taxon>
        <taxon>Chordata</taxon>
        <taxon>Tunicata</taxon>
        <taxon>Appendicularia</taxon>
        <taxon>Copelata</taxon>
        <taxon>Oikopleuridae</taxon>
        <taxon>Oikopleura</taxon>
    </lineage>
</organism>
<feature type="compositionally biased region" description="Polar residues" evidence="1">
    <location>
        <begin position="166"/>
        <end position="176"/>
    </location>
</feature>
<feature type="region of interest" description="Disordered" evidence="1">
    <location>
        <begin position="154"/>
        <end position="176"/>
    </location>
</feature>
<proteinExistence type="predicted"/>
<dbReference type="EMBL" id="OU015568">
    <property type="protein sequence ID" value="CAG5085373.1"/>
    <property type="molecule type" value="Genomic_DNA"/>
</dbReference>
<keyword evidence="3" id="KW-1185">Reference proteome</keyword>
<gene>
    <name evidence="2" type="ORF">OKIOD_LOCUS2436</name>
</gene>
<protein>
    <submittedName>
        <fullName evidence="2">Oidioi.mRNA.OKI2018_I69.PAR.g10878.t1.cds</fullName>
    </submittedName>
</protein>
<dbReference type="Proteomes" id="UP001158576">
    <property type="component" value="Chromosome PAR"/>
</dbReference>
<evidence type="ECO:0000313" key="3">
    <source>
        <dbReference type="Proteomes" id="UP001158576"/>
    </source>
</evidence>
<reference evidence="2 3" key="1">
    <citation type="submission" date="2021-04" db="EMBL/GenBank/DDBJ databases">
        <authorList>
            <person name="Bliznina A."/>
        </authorList>
    </citation>
    <scope>NUCLEOTIDE SEQUENCE [LARGE SCALE GENOMIC DNA]</scope>
</reference>